<feature type="signal peptide" evidence="1">
    <location>
        <begin position="1"/>
        <end position="20"/>
    </location>
</feature>
<reference evidence="2 3" key="1">
    <citation type="submission" date="2018-05" db="EMBL/GenBank/DDBJ databases">
        <title>Kurthia sibirica genome sequence.</title>
        <authorList>
            <person name="Maclea K.S."/>
            <person name="Goen A.E."/>
        </authorList>
    </citation>
    <scope>NUCLEOTIDE SEQUENCE [LARGE SCALE GENOMIC DNA]</scope>
    <source>
        <strain evidence="2 3">ATCC 49154</strain>
    </source>
</reference>
<accession>A0A2U3AK57</accession>
<organism evidence="2 3">
    <name type="scientific">Kurthia sibirica</name>
    <dbReference type="NCBI Taxonomy" id="202750"/>
    <lineage>
        <taxon>Bacteria</taxon>
        <taxon>Bacillati</taxon>
        <taxon>Bacillota</taxon>
        <taxon>Bacilli</taxon>
        <taxon>Bacillales</taxon>
        <taxon>Caryophanaceae</taxon>
        <taxon>Kurthia</taxon>
    </lineage>
</organism>
<evidence type="ECO:0000313" key="2">
    <source>
        <dbReference type="EMBL" id="PWI24917.1"/>
    </source>
</evidence>
<evidence type="ECO:0000256" key="1">
    <source>
        <dbReference type="SAM" id="SignalP"/>
    </source>
</evidence>
<sequence length="310" mass="33403">MKKQAFAILAALCLTTTTVATPVIGHASSSTQTTSGVNEKLGVPIAVYGSSLTADEKASVKASLNVAADEETEEITITGEDIAKYIQDGDARARLYSSAKITPADKGEGLVINIVTPDNITQVTSDMYSNAMLTAGIEDAKVDVAAPKKVSGHSALAGIYKAYEVTTGKKLDPERTDVANQELGVATDLAKNSGVSDDKVSQLLTEIKQSIAEQKPATKEDVAKIVDDKLSTLKIELSDQDRQLLIDLMNKISKLDIDFSKWSSQLDQFNNTLKDKISNLKNDMDSNTGFWASVKEFFQNLADTVKGWFN</sequence>
<feature type="chain" id="PRO_5039254201" evidence="1">
    <location>
        <begin position="21"/>
        <end position="310"/>
    </location>
</feature>
<dbReference type="RefSeq" id="WP_109306460.1">
    <property type="nucleotide sequence ID" value="NZ_BJUF01000005.1"/>
</dbReference>
<dbReference type="AlphaFoldDB" id="A0A2U3AK57"/>
<dbReference type="InterPro" id="IPR009343">
    <property type="entry name" value="DUF1002"/>
</dbReference>
<protein>
    <submittedName>
        <fullName evidence="2">DUF1002 domain-containing protein</fullName>
    </submittedName>
</protein>
<proteinExistence type="predicted"/>
<keyword evidence="1" id="KW-0732">Signal</keyword>
<dbReference type="Pfam" id="PF06207">
    <property type="entry name" value="DUF1002"/>
    <property type="match status" value="1"/>
</dbReference>
<name>A0A2U3AK57_9BACL</name>
<dbReference type="EMBL" id="QFVR01000014">
    <property type="protein sequence ID" value="PWI24917.1"/>
    <property type="molecule type" value="Genomic_DNA"/>
</dbReference>
<evidence type="ECO:0000313" key="3">
    <source>
        <dbReference type="Proteomes" id="UP000245938"/>
    </source>
</evidence>
<comment type="caution">
    <text evidence="2">The sequence shown here is derived from an EMBL/GenBank/DDBJ whole genome shotgun (WGS) entry which is preliminary data.</text>
</comment>
<dbReference type="Proteomes" id="UP000245938">
    <property type="component" value="Unassembled WGS sequence"/>
</dbReference>
<dbReference type="OrthoDB" id="9810153at2"/>
<gene>
    <name evidence="2" type="ORF">DEX24_10920</name>
</gene>
<keyword evidence="3" id="KW-1185">Reference proteome</keyword>